<name>A0A6G9J7S8_9BACL</name>
<evidence type="ECO:0000256" key="6">
    <source>
        <dbReference type="ARBA" id="ARBA00023139"/>
    </source>
</evidence>
<accession>A0A6G9J7S8</accession>
<dbReference type="Pfam" id="PF05504">
    <property type="entry name" value="Spore_GerAC"/>
    <property type="match status" value="1"/>
</dbReference>
<keyword evidence="6" id="KW-0564">Palmitate</keyword>
<evidence type="ECO:0000256" key="7">
    <source>
        <dbReference type="ARBA" id="ARBA00023288"/>
    </source>
</evidence>
<dbReference type="EMBL" id="JACICZ010000001">
    <property type="protein sequence ID" value="MBB3867231.1"/>
    <property type="molecule type" value="Genomic_DNA"/>
</dbReference>
<comment type="subcellular location">
    <subcellularLocation>
        <location evidence="1">Membrane</location>
        <topology evidence="1">Lipid-anchor</topology>
    </subcellularLocation>
</comment>
<dbReference type="Proteomes" id="UP000613002">
    <property type="component" value="Unassembled WGS sequence"/>
</dbReference>
<dbReference type="InterPro" id="IPR038501">
    <property type="entry name" value="Spore_GerAC_C_sf"/>
</dbReference>
<evidence type="ECO:0000259" key="8">
    <source>
        <dbReference type="Pfam" id="PF05504"/>
    </source>
</evidence>
<evidence type="ECO:0000259" key="9">
    <source>
        <dbReference type="Pfam" id="PF25198"/>
    </source>
</evidence>
<sequence>MGILQKAAKIVFACVHLILLSGCWDRTEVNDLALIVGLGIDQTKNGEIRLTVEIVVPKSAGGGGQMIGGGSDGGGGGGGGETIIRSGTGVTVADAISNLQEKLPRRVFWGHMKVIVFGEKAAKAGIRQHLDFLSRNPEARLRSNVLVSEGTAKSVLELVPPIEQSSSEVLRELSESQLLLRVTVKDVLQMLSGDAGAAALPMVKIKPPEEGKKELQPIAFIQRTAIFKKDKMIGDIDDQLTRGVLWLRNEIKEANVTVTLKGEKGNITATLIKAHTELIPKYEKGKWKMIVKATAEDDIILNGTKLNLMNPKYAKMIEKELEKETNKRIQAALKKVQKEMKADIFGFADTFHRKYPREWNRVKDRWEEIFPDVEVIVKTKAYVRRPGIGTVPQGLLEQEVKK</sequence>
<proteinExistence type="inferred from homology"/>
<dbReference type="Gene3D" id="6.20.190.10">
    <property type="entry name" value="Nutrient germinant receptor protein C, domain 1"/>
    <property type="match status" value="1"/>
</dbReference>
<evidence type="ECO:0000313" key="10">
    <source>
        <dbReference type="EMBL" id="MBB3867231.1"/>
    </source>
</evidence>
<dbReference type="Gene3D" id="3.30.300.210">
    <property type="entry name" value="Nutrient germinant receptor protein C, domain 3"/>
    <property type="match status" value="1"/>
</dbReference>
<dbReference type="InterPro" id="IPR008844">
    <property type="entry name" value="Spore_GerAC-like"/>
</dbReference>
<evidence type="ECO:0000313" key="11">
    <source>
        <dbReference type="Proteomes" id="UP000613002"/>
    </source>
</evidence>
<dbReference type="PANTHER" id="PTHR35789:SF1">
    <property type="entry name" value="SPORE GERMINATION PROTEIN B3"/>
    <property type="match status" value="1"/>
</dbReference>
<dbReference type="GO" id="GO:0009847">
    <property type="term" value="P:spore germination"/>
    <property type="evidence" value="ECO:0007669"/>
    <property type="project" value="InterPro"/>
</dbReference>
<dbReference type="AlphaFoldDB" id="A0A6G9J7S8"/>
<dbReference type="PROSITE" id="PS51257">
    <property type="entry name" value="PROKAR_LIPOPROTEIN"/>
    <property type="match status" value="1"/>
</dbReference>
<feature type="domain" description="Spore germination GerAC-like C-terminal" evidence="8">
    <location>
        <begin position="223"/>
        <end position="387"/>
    </location>
</feature>
<keyword evidence="5" id="KW-0472">Membrane</keyword>
<keyword evidence="3" id="KW-0309">Germination</keyword>
<comment type="caution">
    <text evidence="10">The sequence shown here is derived from an EMBL/GenBank/DDBJ whole genome shotgun (WGS) entry which is preliminary data.</text>
</comment>
<reference evidence="10 11" key="1">
    <citation type="submission" date="2020-08" db="EMBL/GenBank/DDBJ databases">
        <title>Genomic Encyclopedia of Type Strains, Phase IV (KMG-IV): sequencing the most valuable type-strain genomes for metagenomic binning, comparative biology and taxonomic classification.</title>
        <authorList>
            <person name="Goeker M."/>
        </authorList>
    </citation>
    <scope>NUCLEOTIDE SEQUENCE [LARGE SCALE GENOMIC DNA]</scope>
    <source>
        <strain evidence="10 11">DSM 14590</strain>
    </source>
</reference>
<comment type="similarity">
    <text evidence="2">Belongs to the GerABKC lipoprotein family.</text>
</comment>
<evidence type="ECO:0000256" key="4">
    <source>
        <dbReference type="ARBA" id="ARBA00022729"/>
    </source>
</evidence>
<feature type="domain" description="Spore germination protein N-terminal" evidence="9">
    <location>
        <begin position="25"/>
        <end position="205"/>
    </location>
</feature>
<dbReference type="Pfam" id="PF25198">
    <property type="entry name" value="Spore_GerAC_N"/>
    <property type="match status" value="1"/>
</dbReference>
<dbReference type="NCBIfam" id="TIGR02887">
    <property type="entry name" value="spore_ger_x_C"/>
    <property type="match status" value="1"/>
</dbReference>
<evidence type="ECO:0000256" key="1">
    <source>
        <dbReference type="ARBA" id="ARBA00004635"/>
    </source>
</evidence>
<dbReference type="InterPro" id="IPR057336">
    <property type="entry name" value="GerAC_N"/>
</dbReference>
<dbReference type="RefSeq" id="WP_062752740.1">
    <property type="nucleotide sequence ID" value="NZ_BDAQ01000001.1"/>
</dbReference>
<organism evidence="10 11">
    <name type="scientific">Parageobacillus toebii NBRC 107807</name>
    <dbReference type="NCBI Taxonomy" id="1223503"/>
    <lineage>
        <taxon>Bacteria</taxon>
        <taxon>Bacillati</taxon>
        <taxon>Bacillota</taxon>
        <taxon>Bacilli</taxon>
        <taxon>Bacillales</taxon>
        <taxon>Anoxybacillaceae</taxon>
        <taxon>Parageobacillus</taxon>
    </lineage>
</organism>
<evidence type="ECO:0000256" key="2">
    <source>
        <dbReference type="ARBA" id="ARBA00007886"/>
    </source>
</evidence>
<dbReference type="InterPro" id="IPR046953">
    <property type="entry name" value="Spore_GerAC-like_C"/>
</dbReference>
<dbReference type="PANTHER" id="PTHR35789">
    <property type="entry name" value="SPORE GERMINATION PROTEIN B3"/>
    <property type="match status" value="1"/>
</dbReference>
<evidence type="ECO:0000256" key="3">
    <source>
        <dbReference type="ARBA" id="ARBA00022544"/>
    </source>
</evidence>
<keyword evidence="11" id="KW-1185">Reference proteome</keyword>
<gene>
    <name evidence="10" type="ORF">HNR78_000105</name>
</gene>
<dbReference type="GO" id="GO:0016020">
    <property type="term" value="C:membrane"/>
    <property type="evidence" value="ECO:0007669"/>
    <property type="project" value="UniProtKB-SubCell"/>
</dbReference>
<evidence type="ECO:0000256" key="5">
    <source>
        <dbReference type="ARBA" id="ARBA00023136"/>
    </source>
</evidence>
<keyword evidence="4" id="KW-0732">Signal</keyword>
<keyword evidence="7" id="KW-0449">Lipoprotein</keyword>
<protein>
    <submittedName>
        <fullName evidence="10">Spore germination protein KC</fullName>
    </submittedName>
</protein>